<feature type="compositionally biased region" description="Basic and acidic residues" evidence="1">
    <location>
        <begin position="43"/>
        <end position="52"/>
    </location>
</feature>
<gene>
    <name evidence="2" type="ORF">ILEXP_LOCUS7379</name>
</gene>
<name>A0ABC8RBC0_9AQUA</name>
<feature type="compositionally biased region" description="Basic and acidic residues" evidence="1">
    <location>
        <begin position="125"/>
        <end position="145"/>
    </location>
</feature>
<organism evidence="2 3">
    <name type="scientific">Ilex paraguariensis</name>
    <name type="common">yerba mate</name>
    <dbReference type="NCBI Taxonomy" id="185542"/>
    <lineage>
        <taxon>Eukaryota</taxon>
        <taxon>Viridiplantae</taxon>
        <taxon>Streptophyta</taxon>
        <taxon>Embryophyta</taxon>
        <taxon>Tracheophyta</taxon>
        <taxon>Spermatophyta</taxon>
        <taxon>Magnoliopsida</taxon>
        <taxon>eudicotyledons</taxon>
        <taxon>Gunneridae</taxon>
        <taxon>Pentapetalae</taxon>
        <taxon>asterids</taxon>
        <taxon>campanulids</taxon>
        <taxon>Aquifoliales</taxon>
        <taxon>Aquifoliaceae</taxon>
        <taxon>Ilex</taxon>
    </lineage>
</organism>
<accession>A0ABC8RBC0</accession>
<evidence type="ECO:0000256" key="1">
    <source>
        <dbReference type="SAM" id="MobiDB-lite"/>
    </source>
</evidence>
<sequence length="198" mass="19794">MMKKGTTKLGKSMGNSLVGSIGSSKSRQIGGQRGRANGASVGDVERGSEGDVHSVIGDVVRGKEGGTHGVVVDVDNAVAAGGTGFVGNDVRGADDDSLSIAVGFGIIDGGRSVGDTLGVVGDGLGDAREKRANTSEGPDGWKRTDMLGSGSLDASDASGEPGGEGFVLGFIRGGEHNAFSLAGSHSDKDVMKNVMKDS</sequence>
<evidence type="ECO:0000313" key="2">
    <source>
        <dbReference type="EMBL" id="CAK9139963.1"/>
    </source>
</evidence>
<feature type="region of interest" description="Disordered" evidence="1">
    <location>
        <begin position="1"/>
        <end position="52"/>
    </location>
</feature>
<proteinExistence type="predicted"/>
<keyword evidence="3" id="KW-1185">Reference proteome</keyword>
<feature type="compositionally biased region" description="Low complexity" evidence="1">
    <location>
        <begin position="147"/>
        <end position="159"/>
    </location>
</feature>
<reference evidence="2 3" key="1">
    <citation type="submission" date="2024-02" db="EMBL/GenBank/DDBJ databases">
        <authorList>
            <person name="Vignale AGUSTIN F."/>
            <person name="Sosa J E."/>
            <person name="Modenutti C."/>
        </authorList>
    </citation>
    <scope>NUCLEOTIDE SEQUENCE [LARGE SCALE GENOMIC DNA]</scope>
</reference>
<dbReference type="EMBL" id="CAUOFW020001003">
    <property type="protein sequence ID" value="CAK9139963.1"/>
    <property type="molecule type" value="Genomic_DNA"/>
</dbReference>
<protein>
    <submittedName>
        <fullName evidence="2">Uncharacterized protein</fullName>
    </submittedName>
</protein>
<evidence type="ECO:0000313" key="3">
    <source>
        <dbReference type="Proteomes" id="UP001642360"/>
    </source>
</evidence>
<feature type="region of interest" description="Disordered" evidence="1">
    <location>
        <begin position="124"/>
        <end position="160"/>
    </location>
</feature>
<comment type="caution">
    <text evidence="2">The sequence shown here is derived from an EMBL/GenBank/DDBJ whole genome shotgun (WGS) entry which is preliminary data.</text>
</comment>
<dbReference type="Proteomes" id="UP001642360">
    <property type="component" value="Unassembled WGS sequence"/>
</dbReference>
<feature type="compositionally biased region" description="Polar residues" evidence="1">
    <location>
        <begin position="13"/>
        <end position="29"/>
    </location>
</feature>
<dbReference type="AlphaFoldDB" id="A0ABC8RBC0"/>